<dbReference type="AlphaFoldDB" id="A0A2K3D550"/>
<feature type="region of interest" description="Disordered" evidence="1">
    <location>
        <begin position="37"/>
        <end position="81"/>
    </location>
</feature>
<dbReference type="KEGG" id="cre:CHLRE_12g535476v5"/>
<dbReference type="EMBL" id="CM008973">
    <property type="protein sequence ID" value="PNW75654.1"/>
    <property type="molecule type" value="Genomic_DNA"/>
</dbReference>
<dbReference type="Proteomes" id="UP000006906">
    <property type="component" value="Chromosome 12"/>
</dbReference>
<feature type="compositionally biased region" description="Low complexity" evidence="1">
    <location>
        <begin position="57"/>
        <end position="72"/>
    </location>
</feature>
<organism evidence="2 3">
    <name type="scientific">Chlamydomonas reinhardtii</name>
    <name type="common">Chlamydomonas smithii</name>
    <dbReference type="NCBI Taxonomy" id="3055"/>
    <lineage>
        <taxon>Eukaryota</taxon>
        <taxon>Viridiplantae</taxon>
        <taxon>Chlorophyta</taxon>
        <taxon>core chlorophytes</taxon>
        <taxon>Chlorophyceae</taxon>
        <taxon>CS clade</taxon>
        <taxon>Chlamydomonadales</taxon>
        <taxon>Chlamydomonadaceae</taxon>
        <taxon>Chlamydomonas</taxon>
    </lineage>
</organism>
<protein>
    <submittedName>
        <fullName evidence="2">Uncharacterized protein</fullName>
    </submittedName>
</protein>
<reference evidence="2 3" key="1">
    <citation type="journal article" date="2007" name="Science">
        <title>The Chlamydomonas genome reveals the evolution of key animal and plant functions.</title>
        <authorList>
            <person name="Merchant S.S."/>
            <person name="Prochnik S.E."/>
            <person name="Vallon O."/>
            <person name="Harris E.H."/>
            <person name="Karpowicz S.J."/>
            <person name="Witman G.B."/>
            <person name="Terry A."/>
            <person name="Salamov A."/>
            <person name="Fritz-Laylin L.K."/>
            <person name="Marechal-Drouard L."/>
            <person name="Marshall W.F."/>
            <person name="Qu L.H."/>
            <person name="Nelson D.R."/>
            <person name="Sanderfoot A.A."/>
            <person name="Spalding M.H."/>
            <person name="Kapitonov V.V."/>
            <person name="Ren Q."/>
            <person name="Ferris P."/>
            <person name="Lindquist E."/>
            <person name="Shapiro H."/>
            <person name="Lucas S.M."/>
            <person name="Grimwood J."/>
            <person name="Schmutz J."/>
            <person name="Cardol P."/>
            <person name="Cerutti H."/>
            <person name="Chanfreau G."/>
            <person name="Chen C.L."/>
            <person name="Cognat V."/>
            <person name="Croft M.T."/>
            <person name="Dent R."/>
            <person name="Dutcher S."/>
            <person name="Fernandez E."/>
            <person name="Fukuzawa H."/>
            <person name="Gonzalez-Ballester D."/>
            <person name="Gonzalez-Halphen D."/>
            <person name="Hallmann A."/>
            <person name="Hanikenne M."/>
            <person name="Hippler M."/>
            <person name="Inwood W."/>
            <person name="Jabbari K."/>
            <person name="Kalanon M."/>
            <person name="Kuras R."/>
            <person name="Lefebvre P.A."/>
            <person name="Lemaire S.D."/>
            <person name="Lobanov A.V."/>
            <person name="Lohr M."/>
            <person name="Manuell A."/>
            <person name="Meier I."/>
            <person name="Mets L."/>
            <person name="Mittag M."/>
            <person name="Mittelmeier T."/>
            <person name="Moroney J.V."/>
            <person name="Moseley J."/>
            <person name="Napoli C."/>
            <person name="Nedelcu A.M."/>
            <person name="Niyogi K."/>
            <person name="Novoselov S.V."/>
            <person name="Paulsen I.T."/>
            <person name="Pazour G."/>
            <person name="Purton S."/>
            <person name="Ral J.P."/>
            <person name="Riano-Pachon D.M."/>
            <person name="Riekhof W."/>
            <person name="Rymarquis L."/>
            <person name="Schroda M."/>
            <person name="Stern D."/>
            <person name="Umen J."/>
            <person name="Willows R."/>
            <person name="Wilson N."/>
            <person name="Zimmer S.L."/>
            <person name="Allmer J."/>
            <person name="Balk J."/>
            <person name="Bisova K."/>
            <person name="Chen C.J."/>
            <person name="Elias M."/>
            <person name="Gendler K."/>
            <person name="Hauser C."/>
            <person name="Lamb M.R."/>
            <person name="Ledford H."/>
            <person name="Long J.C."/>
            <person name="Minagawa J."/>
            <person name="Page M.D."/>
            <person name="Pan J."/>
            <person name="Pootakham W."/>
            <person name="Roje S."/>
            <person name="Rose A."/>
            <person name="Stahlberg E."/>
            <person name="Terauchi A.M."/>
            <person name="Yang P."/>
            <person name="Ball S."/>
            <person name="Bowler C."/>
            <person name="Dieckmann C.L."/>
            <person name="Gladyshev V.N."/>
            <person name="Green P."/>
            <person name="Jorgensen R."/>
            <person name="Mayfield S."/>
            <person name="Mueller-Roeber B."/>
            <person name="Rajamani S."/>
            <person name="Sayre R.T."/>
            <person name="Brokstein P."/>
            <person name="Dubchak I."/>
            <person name="Goodstein D."/>
            <person name="Hornick L."/>
            <person name="Huang Y.W."/>
            <person name="Jhaveri J."/>
            <person name="Luo Y."/>
            <person name="Martinez D."/>
            <person name="Ngau W.C."/>
            <person name="Otillar B."/>
            <person name="Poliakov A."/>
            <person name="Porter A."/>
            <person name="Szajkowski L."/>
            <person name="Werner G."/>
            <person name="Zhou K."/>
            <person name="Grigoriev I.V."/>
            <person name="Rokhsar D.S."/>
            <person name="Grossman A.R."/>
        </authorList>
    </citation>
    <scope>NUCLEOTIDE SEQUENCE [LARGE SCALE GENOMIC DNA]</scope>
    <source>
        <strain evidence="3">CC-503</strain>
    </source>
</reference>
<feature type="region of interest" description="Disordered" evidence="1">
    <location>
        <begin position="1"/>
        <end position="21"/>
    </location>
</feature>
<dbReference type="RefSeq" id="XP_042918737.1">
    <property type="nucleotide sequence ID" value="XM_043068642.1"/>
</dbReference>
<evidence type="ECO:0000313" key="3">
    <source>
        <dbReference type="Proteomes" id="UP000006906"/>
    </source>
</evidence>
<proteinExistence type="predicted"/>
<evidence type="ECO:0000313" key="2">
    <source>
        <dbReference type="EMBL" id="PNW75654.1"/>
    </source>
</evidence>
<accession>A0A2K3D550</accession>
<name>A0A2K3D550_CHLRE</name>
<dbReference type="GeneID" id="66055674"/>
<gene>
    <name evidence="2" type="ORF">CHLRE_12g535476v5</name>
</gene>
<evidence type="ECO:0000256" key="1">
    <source>
        <dbReference type="SAM" id="MobiDB-lite"/>
    </source>
</evidence>
<dbReference type="Gramene" id="PNW75654">
    <property type="protein sequence ID" value="PNW75654"/>
    <property type="gene ID" value="CHLRE_12g535476v5"/>
</dbReference>
<keyword evidence="3" id="KW-1185">Reference proteome</keyword>
<dbReference type="InParanoid" id="A0A2K3D550"/>
<sequence length="81" mass="8114">MRPSPGLLTSTPSRAAATGARAGAGLEAGAGALSRNISAATGTGSGGLRHRRRGDRSQLPSTSGWSSSSAGSCDDWRGCRR</sequence>